<dbReference type="Proteomes" id="UP000258707">
    <property type="component" value="Chromosome"/>
</dbReference>
<proteinExistence type="predicted"/>
<reference evidence="2" key="1">
    <citation type="submission" date="2017-10" db="EMBL/GenBank/DDBJ databases">
        <title>Phenotypic and genomic properties of facultatively anaerobic sulfur-reducing natronoarchaea from hypersaline soda lakes.</title>
        <authorList>
            <person name="Sorokin D.Y."/>
            <person name="Kublanov I.V."/>
            <person name="Roman P."/>
            <person name="Sinninghe Damste J.S."/>
            <person name="Golyshin P.N."/>
            <person name="Rojo D."/>
            <person name="Ciordia S."/>
            <person name="Mena Md.C."/>
            <person name="Ferrer M."/>
            <person name="Messina E."/>
            <person name="Smedile F."/>
            <person name="La Spada G."/>
            <person name="La Cono V."/>
            <person name="Yakimov M.M."/>
        </authorList>
    </citation>
    <scope>NUCLEOTIDE SEQUENCE [LARGE SCALE GENOMIC DNA]</scope>
    <source>
        <strain evidence="2">AArc1</strain>
    </source>
</reference>
<dbReference type="KEGG" id="nan:AArc1_1255"/>
<dbReference type="AlphaFoldDB" id="A0A346PDJ9"/>
<evidence type="ECO:0000313" key="2">
    <source>
        <dbReference type="Proteomes" id="UP000258707"/>
    </source>
</evidence>
<name>A0A346PDJ9_9EURY</name>
<gene>
    <name evidence="1" type="ORF">AArc1_1255</name>
</gene>
<protein>
    <submittedName>
        <fullName evidence="1">Uncharacterized protein</fullName>
    </submittedName>
</protein>
<evidence type="ECO:0000313" key="1">
    <source>
        <dbReference type="EMBL" id="AXR77594.1"/>
    </source>
</evidence>
<dbReference type="EMBL" id="CP024047">
    <property type="protein sequence ID" value="AXR77594.1"/>
    <property type="molecule type" value="Genomic_DNA"/>
</dbReference>
<accession>A0A346PDJ9</accession>
<organism evidence="1 2">
    <name type="scientific">Natrarchaeobaculum sulfurireducens</name>
    <dbReference type="NCBI Taxonomy" id="2044521"/>
    <lineage>
        <taxon>Archaea</taxon>
        <taxon>Methanobacteriati</taxon>
        <taxon>Methanobacteriota</taxon>
        <taxon>Stenosarchaea group</taxon>
        <taxon>Halobacteria</taxon>
        <taxon>Halobacteriales</taxon>
        <taxon>Natrialbaceae</taxon>
        <taxon>Natrarchaeobaculum</taxon>
    </lineage>
</organism>
<sequence length="56" mass="6626">MGLVRIHPQYFPHSIDVSTNGDSHSSRCSYVTWRHHTRRHIATDRIDRSRSPNDLR</sequence>